<organism evidence="6 7">
    <name type="scientific">Salvator merianae</name>
    <name type="common">Argentine black and white tegu</name>
    <name type="synonym">Tupinambis merianae</name>
    <dbReference type="NCBI Taxonomy" id="96440"/>
    <lineage>
        <taxon>Eukaryota</taxon>
        <taxon>Metazoa</taxon>
        <taxon>Chordata</taxon>
        <taxon>Craniata</taxon>
        <taxon>Vertebrata</taxon>
        <taxon>Euteleostomi</taxon>
        <taxon>Lepidosauria</taxon>
        <taxon>Squamata</taxon>
        <taxon>Bifurcata</taxon>
        <taxon>Unidentata</taxon>
        <taxon>Episquamata</taxon>
        <taxon>Laterata</taxon>
        <taxon>Teiioidea</taxon>
        <taxon>Teiidae</taxon>
        <taxon>Salvator</taxon>
    </lineage>
</organism>
<evidence type="ECO:0000256" key="1">
    <source>
        <dbReference type="ARBA" id="ARBA00006995"/>
    </source>
</evidence>
<name>A0A8D0EAF4_SALMN</name>
<evidence type="ECO:0000313" key="6">
    <source>
        <dbReference type="Ensembl" id="ENSSMRP00000028492.1"/>
    </source>
</evidence>
<dbReference type="FunFam" id="1.25.40.10:FF:000213">
    <property type="entry name" value="Tetratricopeptide repeat domain 36"/>
    <property type="match status" value="1"/>
</dbReference>
<dbReference type="SUPFAM" id="SSF48452">
    <property type="entry name" value="TPR-like"/>
    <property type="match status" value="1"/>
</dbReference>
<evidence type="ECO:0000313" key="7">
    <source>
        <dbReference type="Proteomes" id="UP000694421"/>
    </source>
</evidence>
<dbReference type="GeneTree" id="ENSGT00390000007968"/>
<feature type="repeat" description="TPR" evidence="5">
    <location>
        <begin position="146"/>
        <end position="179"/>
    </location>
</feature>
<reference evidence="6" key="1">
    <citation type="submission" date="2025-08" db="UniProtKB">
        <authorList>
            <consortium name="Ensembl"/>
        </authorList>
    </citation>
    <scope>IDENTIFICATION</scope>
</reference>
<comment type="similarity">
    <text evidence="1">Belongs to the TTC36 family.</text>
</comment>
<dbReference type="PANTHER" id="PTHR21405:SF0">
    <property type="entry name" value="TETRATRICOPEPTIDE REPEAT PROTEIN 36"/>
    <property type="match status" value="1"/>
</dbReference>
<keyword evidence="7" id="KW-1185">Reference proteome</keyword>
<dbReference type="InterPro" id="IPR011990">
    <property type="entry name" value="TPR-like_helical_dom_sf"/>
</dbReference>
<dbReference type="InterPro" id="IPR019734">
    <property type="entry name" value="TPR_rpt"/>
</dbReference>
<sequence length="287" mass="31463">MVIQAFPIPVNVLGKGQRAAAFQLHCSSPNDCGGSFHCSTTAQFSSQIQGLHSSALPHLLPCFSLAACKPASPTNTQRSLYICLFSACCRQLNMATANDKAVLQSIFQPYSPFGEIPAELEEEYERQRLQDKTTEGAFDPELLEQVVQMELEGVRAAEEGELDKALEKFSQAIQLLPERAAAYNNRAQALRLKGDVKGALEDLEVALKLSRGAGHVACQGFVQRGLLRRLQGHEGEARRDFEEAARLGSPFARQQLVLMNPYAALCNQMLAEVMKKLRGGVKENGNE</sequence>
<evidence type="ECO:0000256" key="5">
    <source>
        <dbReference type="PROSITE-ProRule" id="PRU00339"/>
    </source>
</evidence>
<keyword evidence="3" id="KW-0677">Repeat</keyword>
<dbReference type="AlphaFoldDB" id="A0A8D0EAF4"/>
<dbReference type="PANTHER" id="PTHR21405">
    <property type="entry name" value="CDNA SEQUENCE BC021608"/>
    <property type="match status" value="1"/>
</dbReference>
<protein>
    <recommendedName>
        <fullName evidence="2">Tetratricopeptide repeat protein 36</fullName>
    </recommendedName>
</protein>
<dbReference type="PROSITE" id="PS50005">
    <property type="entry name" value="TPR"/>
    <property type="match status" value="1"/>
</dbReference>
<dbReference type="GO" id="GO:0006570">
    <property type="term" value="P:tyrosine metabolic process"/>
    <property type="evidence" value="ECO:0007669"/>
    <property type="project" value="TreeGrafter"/>
</dbReference>
<proteinExistence type="inferred from homology"/>
<dbReference type="OMA" id="CNQMLCE"/>
<evidence type="ECO:0000256" key="3">
    <source>
        <dbReference type="ARBA" id="ARBA00022737"/>
    </source>
</evidence>
<reference evidence="6" key="2">
    <citation type="submission" date="2025-09" db="UniProtKB">
        <authorList>
            <consortium name="Ensembl"/>
        </authorList>
    </citation>
    <scope>IDENTIFICATION</scope>
</reference>
<dbReference type="SMART" id="SM00028">
    <property type="entry name" value="TPR"/>
    <property type="match status" value="3"/>
</dbReference>
<dbReference type="Ensembl" id="ENSSMRT00000033210.1">
    <property type="protein sequence ID" value="ENSSMRP00000028492.1"/>
    <property type="gene ID" value="ENSSMRG00000021893.1"/>
</dbReference>
<keyword evidence="4 5" id="KW-0802">TPR repeat</keyword>
<dbReference type="Gene3D" id="1.25.40.10">
    <property type="entry name" value="Tetratricopeptide repeat domain"/>
    <property type="match status" value="1"/>
</dbReference>
<accession>A0A8D0EAF4</accession>
<dbReference type="Proteomes" id="UP000694421">
    <property type="component" value="Unplaced"/>
</dbReference>
<evidence type="ECO:0000256" key="4">
    <source>
        <dbReference type="ARBA" id="ARBA00022803"/>
    </source>
</evidence>
<evidence type="ECO:0000256" key="2">
    <source>
        <dbReference type="ARBA" id="ARBA00019994"/>
    </source>
</evidence>
<dbReference type="InterPro" id="IPR038906">
    <property type="entry name" value="TTC36"/>
</dbReference>